<evidence type="ECO:0000313" key="2">
    <source>
        <dbReference type="Proteomes" id="UP000246171"/>
    </source>
</evidence>
<proteinExistence type="predicted"/>
<reference evidence="1" key="1">
    <citation type="submission" date="2016-12" db="EMBL/GenBank/DDBJ databases">
        <title>The genomes of Aspergillus section Nigri reveals drivers in fungal speciation.</title>
        <authorList>
            <consortium name="DOE Joint Genome Institute"/>
            <person name="Vesth T.C."/>
            <person name="Nybo J."/>
            <person name="Theobald S."/>
            <person name="Brandl J."/>
            <person name="Frisvad J.C."/>
            <person name="Nielsen K.F."/>
            <person name="Lyhne E.K."/>
            <person name="Kogle M.E."/>
            <person name="Kuo A."/>
            <person name="Riley R."/>
            <person name="Clum A."/>
            <person name="Nolan M."/>
            <person name="Lipzen A."/>
            <person name="Salamov A."/>
            <person name="Henrissat B."/>
            <person name="Wiebenga A."/>
            <person name="De vries R.P."/>
            <person name="Grigoriev I.V."/>
            <person name="Mortensen U.H."/>
            <person name="Andersen M.R."/>
            <person name="Baker S.E."/>
        </authorList>
    </citation>
    <scope>NUCLEOTIDE SEQUENCE</scope>
    <source>
        <strain evidence="1">CBS 122712</strain>
    </source>
</reference>
<sequence>MHPKTFQLRTAATTPLDILFSNVMSGACRIPTRSTCTAKSVTDFYTTGSGRLRDKKQQAVLRDYWLPQWKMEHKKIYVRIAGASLAARDPFGIRLWANRHGSSECHDQAHLKVPPYWLVSLGCPEGRKVCCCANCGSNDRSPDKTLTTNPVDRILP</sequence>
<keyword evidence="2" id="KW-1185">Reference proteome</keyword>
<organism evidence="1 2">
    <name type="scientific">Aspergillus eucalypticola (strain CBS 122712 / IBT 29274)</name>
    <dbReference type="NCBI Taxonomy" id="1448314"/>
    <lineage>
        <taxon>Eukaryota</taxon>
        <taxon>Fungi</taxon>
        <taxon>Dikarya</taxon>
        <taxon>Ascomycota</taxon>
        <taxon>Pezizomycotina</taxon>
        <taxon>Eurotiomycetes</taxon>
        <taxon>Eurotiomycetidae</taxon>
        <taxon>Eurotiales</taxon>
        <taxon>Aspergillaceae</taxon>
        <taxon>Aspergillus</taxon>
        <taxon>Aspergillus subgen. Circumdati</taxon>
    </lineage>
</organism>
<protein>
    <submittedName>
        <fullName evidence="1">Uncharacterized protein</fullName>
    </submittedName>
</protein>
<dbReference type="AlphaFoldDB" id="A0A317ULR9"/>
<dbReference type="Proteomes" id="UP000246171">
    <property type="component" value="Unassembled WGS sequence"/>
</dbReference>
<gene>
    <name evidence="1" type="ORF">BO83DRAFT_192115</name>
</gene>
<dbReference type="GeneID" id="37048520"/>
<name>A0A317ULR9_ASPEC</name>
<dbReference type="RefSeq" id="XP_025382258.1">
    <property type="nucleotide sequence ID" value="XM_025526558.1"/>
</dbReference>
<evidence type="ECO:0000313" key="1">
    <source>
        <dbReference type="EMBL" id="PWY62339.1"/>
    </source>
</evidence>
<dbReference type="EMBL" id="MSFU01000046">
    <property type="protein sequence ID" value="PWY62339.1"/>
    <property type="molecule type" value="Genomic_DNA"/>
</dbReference>
<accession>A0A317ULR9</accession>
<dbReference type="VEuPathDB" id="FungiDB:BO83DRAFT_192115"/>
<comment type="caution">
    <text evidence="1">The sequence shown here is derived from an EMBL/GenBank/DDBJ whole genome shotgun (WGS) entry which is preliminary data.</text>
</comment>
<dbReference type="PROSITE" id="PS51257">
    <property type="entry name" value="PROKAR_LIPOPROTEIN"/>
    <property type="match status" value="1"/>
</dbReference>